<gene>
    <name evidence="1" type="ORF">TNCT_478711</name>
</gene>
<reference evidence="1" key="1">
    <citation type="submission" date="2020-07" db="EMBL/GenBank/DDBJ databases">
        <title>Multicomponent nature underlies the extraordinary mechanical properties of spider dragline silk.</title>
        <authorList>
            <person name="Kono N."/>
            <person name="Nakamura H."/>
            <person name="Mori M."/>
            <person name="Yoshida Y."/>
            <person name="Ohtoshi R."/>
            <person name="Malay A.D."/>
            <person name="Moran D.A.P."/>
            <person name="Tomita M."/>
            <person name="Numata K."/>
            <person name="Arakawa K."/>
        </authorList>
    </citation>
    <scope>NUCLEOTIDE SEQUENCE</scope>
</reference>
<proteinExistence type="predicted"/>
<evidence type="ECO:0000313" key="2">
    <source>
        <dbReference type="Proteomes" id="UP000887116"/>
    </source>
</evidence>
<protein>
    <submittedName>
        <fullName evidence="1">Uncharacterized protein</fullName>
    </submittedName>
</protein>
<accession>A0A8X6J543</accession>
<dbReference type="EMBL" id="BMAO01006680">
    <property type="protein sequence ID" value="GFR10478.1"/>
    <property type="molecule type" value="Genomic_DNA"/>
</dbReference>
<evidence type="ECO:0000313" key="1">
    <source>
        <dbReference type="EMBL" id="GFR10478.1"/>
    </source>
</evidence>
<sequence length="87" mass="9663">MVRAFKNKSLIVTFSECRMENNPWMLTKRLQESSSSMELSKLCINCSIVPGINSNSAVASSSERLSDIMSSSERLSDIMSDSESEYG</sequence>
<name>A0A8X6J543_TRICU</name>
<organism evidence="1 2">
    <name type="scientific">Trichonephila clavata</name>
    <name type="common">Joro spider</name>
    <name type="synonym">Nephila clavata</name>
    <dbReference type="NCBI Taxonomy" id="2740835"/>
    <lineage>
        <taxon>Eukaryota</taxon>
        <taxon>Metazoa</taxon>
        <taxon>Ecdysozoa</taxon>
        <taxon>Arthropoda</taxon>
        <taxon>Chelicerata</taxon>
        <taxon>Arachnida</taxon>
        <taxon>Araneae</taxon>
        <taxon>Araneomorphae</taxon>
        <taxon>Entelegynae</taxon>
        <taxon>Araneoidea</taxon>
        <taxon>Nephilidae</taxon>
        <taxon>Trichonephila</taxon>
    </lineage>
</organism>
<dbReference type="Proteomes" id="UP000887116">
    <property type="component" value="Unassembled WGS sequence"/>
</dbReference>
<keyword evidence="2" id="KW-1185">Reference proteome</keyword>
<dbReference type="AlphaFoldDB" id="A0A8X6J543"/>
<comment type="caution">
    <text evidence="1">The sequence shown here is derived from an EMBL/GenBank/DDBJ whole genome shotgun (WGS) entry which is preliminary data.</text>
</comment>